<keyword evidence="4" id="KW-0067">ATP-binding</keyword>
<evidence type="ECO:0000313" key="6">
    <source>
        <dbReference type="EMBL" id="OSP07581.1"/>
    </source>
</evidence>
<dbReference type="GO" id="GO:0016787">
    <property type="term" value="F:hydrolase activity"/>
    <property type="evidence" value="ECO:0007669"/>
    <property type="project" value="UniProtKB-KW"/>
</dbReference>
<dbReference type="SUPFAM" id="SSF52540">
    <property type="entry name" value="P-loop containing nucleoside triphosphate hydrolases"/>
    <property type="match status" value="1"/>
</dbReference>
<gene>
    <name evidence="6" type="ORF">B9H04_07895</name>
</gene>
<comment type="caution">
    <text evidence="6">The sequence shown here is derived from an EMBL/GenBank/DDBJ whole genome shotgun (WGS) entry which is preliminary data.</text>
</comment>
<dbReference type="InterPro" id="IPR041679">
    <property type="entry name" value="DNA2/NAM7-like_C"/>
</dbReference>
<evidence type="ECO:0000313" key="7">
    <source>
        <dbReference type="Proteomes" id="UP000193587"/>
    </source>
</evidence>
<dbReference type="GO" id="GO:0043139">
    <property type="term" value="F:5'-3' DNA helicase activity"/>
    <property type="evidence" value="ECO:0007669"/>
    <property type="project" value="TreeGrafter"/>
</dbReference>
<evidence type="ECO:0000256" key="1">
    <source>
        <dbReference type="ARBA" id="ARBA00022741"/>
    </source>
</evidence>
<evidence type="ECO:0000259" key="5">
    <source>
        <dbReference type="Pfam" id="PF13087"/>
    </source>
</evidence>
<feature type="domain" description="DNA2/NAM7 helicase-like C-terminal" evidence="5">
    <location>
        <begin position="1247"/>
        <end position="1433"/>
    </location>
</feature>
<dbReference type="PANTHER" id="PTHR43788">
    <property type="entry name" value="DNA2/NAM7 HELICASE FAMILY MEMBER"/>
    <property type="match status" value="1"/>
</dbReference>
<evidence type="ECO:0000256" key="2">
    <source>
        <dbReference type="ARBA" id="ARBA00022801"/>
    </source>
</evidence>
<dbReference type="Pfam" id="PF13245">
    <property type="entry name" value="AAA_19"/>
    <property type="match status" value="1"/>
</dbReference>
<dbReference type="InterPro" id="IPR027417">
    <property type="entry name" value="P-loop_NTPase"/>
</dbReference>
<evidence type="ECO:0000256" key="3">
    <source>
        <dbReference type="ARBA" id="ARBA00022806"/>
    </source>
</evidence>
<keyword evidence="3" id="KW-0347">Helicase</keyword>
<dbReference type="Pfam" id="PF13087">
    <property type="entry name" value="AAA_12"/>
    <property type="match status" value="1"/>
</dbReference>
<dbReference type="PANTHER" id="PTHR43788:SF8">
    <property type="entry name" value="DNA-BINDING PROTEIN SMUBP-2"/>
    <property type="match status" value="1"/>
</dbReference>
<dbReference type="InterPro" id="IPR050534">
    <property type="entry name" value="Coronavir_polyprotein_1ab"/>
</dbReference>
<dbReference type="CDD" id="cd18808">
    <property type="entry name" value="SF1_C_Upf1"/>
    <property type="match status" value="1"/>
</dbReference>
<evidence type="ECO:0000256" key="4">
    <source>
        <dbReference type="ARBA" id="ARBA00022840"/>
    </source>
</evidence>
<name>A0A1X4H801_HALEZ</name>
<dbReference type="InterPro" id="IPR047187">
    <property type="entry name" value="SF1_C_Upf1"/>
</dbReference>
<keyword evidence="1" id="KW-0547">Nucleotide-binding</keyword>
<dbReference type="GO" id="GO:0005524">
    <property type="term" value="F:ATP binding"/>
    <property type="evidence" value="ECO:0007669"/>
    <property type="project" value="UniProtKB-KW"/>
</dbReference>
<organism evidence="6 7">
    <name type="scientific">Halorubrum ezzemoulense DSM 17463</name>
    <dbReference type="NCBI Taxonomy" id="1121945"/>
    <lineage>
        <taxon>Archaea</taxon>
        <taxon>Methanobacteriati</taxon>
        <taxon>Methanobacteriota</taxon>
        <taxon>Stenosarchaea group</taxon>
        <taxon>Halobacteria</taxon>
        <taxon>Halobacteriales</taxon>
        <taxon>Haloferacaceae</taxon>
        <taxon>Halorubrum</taxon>
    </lineage>
</organism>
<reference evidence="6 7" key="1">
    <citation type="submission" date="2017-04" db="EMBL/GenBank/DDBJ databases">
        <title>MLSA of the genus Halorubrum.</title>
        <authorList>
            <person name="De La Haba R."/>
            <person name="Sanchez-Porro C."/>
            <person name="Infante-Dominguez C."/>
            <person name="Ventosa A."/>
        </authorList>
    </citation>
    <scope>NUCLEOTIDE SEQUENCE [LARGE SCALE GENOMIC DNA]</scope>
    <source>
        <strain evidence="6 7">DSM 17463</strain>
    </source>
</reference>
<dbReference type="InterPro" id="IPR011604">
    <property type="entry name" value="PDDEXK-like_dom_sf"/>
</dbReference>
<keyword evidence="2" id="KW-0378">Hydrolase</keyword>
<proteinExistence type="predicted"/>
<sequence length="1513" mass="170735">MPLSRPTLHPSTVAKYFGVDSCQMFLHWQYDEEAQDELNSRPWETDEKNPVLTGEGINFEHRQLDMLDEATYEFIGPQESDWDGYDRRIGAERDVPESSVRTLIQNAASRDPDDDVIVLHQPSLSGTVGAYEVSGSADIVFIAPTEDSVRILLTELKNSDERKVQHSYQAAIYASLLQQTAEDAGIHCSLDNIYGAVITQTNNFRSGIRDVDSFDYSRYLAKLDLKLQAGNEFDEVLETPFEETRNRIDNRCASCEYESVCMTRGVESKGLELLGFDTATQEALEGIDVDGGVTDLEDFALLFEQPGTDGSHTDSSALQPRNERLVAAVREQTDITNLQMRTQIAFHFLTELNDEYGSDPDLFGHHLQGTGYNLPRDDHGQNYPDSADYPSGSLIKVYLFVQHDHALNRITILNALVENSETGSREFATEIVDDIHTEADAKDYQEQRLLRDFFAELGEAISAVAPDLRDYGLSESVGFPHLYFYSYQQRESLLAALRRCPDIHGSEAVRTLLGLRPAIDQEMVSVLQQDFRERYAFRFSGLGFLQTTAQYCRQETDTTTDDSGWFSWVTSWNSDREVDVTQLFRRGLFDGLVSHNHPTGGIELNHSVPREVDSSSHNLATWAYPVRNRETEQIPPAYLWGVRDELDPTASDDPELIRDFLYRSNDHNTRITEDDVKLLARQFSFAVRHIERSTWNKDSFVDKQPVDVSDFRNIQFTPRSLADTVREYQQLEFWAEKNKQESYYRQPLVERAASGNSLIFENTNPRIETDDNGWENAFINGELLKYDRTPYDPDGHTSVAPNPLSIDDWSVLTQVTGDGEIPEVVYRDNPANIQHHATTVVDEVDTDAGTVTGSVLGDWPRGDSDDEMYCVSHQDWVAASENDQDDWGILFEESAGSDPLRYVLDPSVDMIPQSRAATALHPDRIDENVIYQRIAQVFNDSREDLSVDGIHPDVVEQFIDLLEESLPAPAEEEDPGPNADQHGFITDTDSGVMLLQGPPGTGKTKFTLAPTMLSRVFARERTSTDSEQFVGLISALSHDAVDEALRSVAELQEDLNTDFEDLEIVRICSAEGQGVDHESVEHIHYSDPDAADRLEELYTRYVDDSTAEVPSQLVMAGTPASLYRAIDKMGEYTADSDGETLMEDGRARYADLVLVDEASMIDLPLYLLVGAFLRQSGQIGLVGDHRQMEPIQTHDWESEDRRTIELQTPFLSALNFHRFLRGDIDTDEIEHIRRDPPELDNPGETIPLHQLTFTYRLPEDAAQMHTDLVYEEDDIELTSRANHDPFPDPEGDVPDPLSPVLDPSTEISLLEHTDGSAEKRSPIEQAIIEEILSHYDIVEEHTEETNPREEITVGVVVPFNRQKDALNASVEIPDTVKVDTVEKFQGRERDLIIVSATSSDSGYINRLTEFLLDPNRFNVAASRMMRKVIVVGGSGLFQASSGNVNDFDSQSLWLDFYGHMGGFEDIASKRLDEILDIGRYEDVVEQSFVRPSENPAVFIRDGYDADFEFEERL</sequence>
<protein>
    <recommendedName>
        <fullName evidence="5">DNA2/NAM7 helicase-like C-terminal domain-containing protein</fullName>
    </recommendedName>
</protein>
<accession>A0A1X4H801</accession>
<dbReference type="EMBL" id="NEDJ01000021">
    <property type="protein sequence ID" value="OSP07581.1"/>
    <property type="molecule type" value="Genomic_DNA"/>
</dbReference>
<dbReference type="Gene3D" id="3.90.320.10">
    <property type="match status" value="1"/>
</dbReference>
<dbReference type="Gene3D" id="3.40.50.300">
    <property type="entry name" value="P-loop containing nucleotide triphosphate hydrolases"/>
    <property type="match status" value="2"/>
</dbReference>
<dbReference type="Proteomes" id="UP000193587">
    <property type="component" value="Unassembled WGS sequence"/>
</dbReference>